<evidence type="ECO:0000313" key="2">
    <source>
        <dbReference type="Proteomes" id="UP000054047"/>
    </source>
</evidence>
<keyword evidence="2" id="KW-1185">Reference proteome</keyword>
<proteinExistence type="predicted"/>
<reference evidence="1 2" key="1">
    <citation type="submission" date="2013-12" db="EMBL/GenBank/DDBJ databases">
        <title>Draft genome of the parsitic nematode Ancylostoma duodenale.</title>
        <authorList>
            <person name="Mitreva M."/>
        </authorList>
    </citation>
    <scope>NUCLEOTIDE SEQUENCE [LARGE SCALE GENOMIC DNA]</scope>
    <source>
        <strain evidence="1 2">Zhejiang</strain>
    </source>
</reference>
<dbReference type="EMBL" id="KN749852">
    <property type="protein sequence ID" value="KIH50398.1"/>
    <property type="molecule type" value="Genomic_DNA"/>
</dbReference>
<protein>
    <recommendedName>
        <fullName evidence="3">Globin family profile domain-containing protein</fullName>
    </recommendedName>
</protein>
<accession>A0A0C2C2D6</accession>
<evidence type="ECO:0008006" key="3">
    <source>
        <dbReference type="Google" id="ProtNLM"/>
    </source>
</evidence>
<name>A0A0C2C2D6_9BILA</name>
<dbReference type="AlphaFoldDB" id="A0A0C2C2D6"/>
<sequence>MLGQQELQFFFRLPDVVDNERQWRSALSSFKETFGDNNVPMSEFNVSPLLIIDRYRLVLTCLLFKKVTDAFLAAMQKNAGGVTPEQKKEWEELLAKAYADMKTWGWY</sequence>
<dbReference type="Proteomes" id="UP000054047">
    <property type="component" value="Unassembled WGS sequence"/>
</dbReference>
<gene>
    <name evidence="1" type="ORF">ANCDUO_19523</name>
</gene>
<evidence type="ECO:0000313" key="1">
    <source>
        <dbReference type="EMBL" id="KIH50398.1"/>
    </source>
</evidence>
<organism evidence="1 2">
    <name type="scientific">Ancylostoma duodenale</name>
    <dbReference type="NCBI Taxonomy" id="51022"/>
    <lineage>
        <taxon>Eukaryota</taxon>
        <taxon>Metazoa</taxon>
        <taxon>Ecdysozoa</taxon>
        <taxon>Nematoda</taxon>
        <taxon>Chromadorea</taxon>
        <taxon>Rhabditida</taxon>
        <taxon>Rhabditina</taxon>
        <taxon>Rhabditomorpha</taxon>
        <taxon>Strongyloidea</taxon>
        <taxon>Ancylostomatidae</taxon>
        <taxon>Ancylostomatinae</taxon>
        <taxon>Ancylostoma</taxon>
    </lineage>
</organism>
<dbReference type="OrthoDB" id="5810669at2759"/>